<organism evidence="1">
    <name type="scientific">termite gut metagenome</name>
    <dbReference type="NCBI Taxonomy" id="433724"/>
    <lineage>
        <taxon>unclassified sequences</taxon>
        <taxon>metagenomes</taxon>
        <taxon>organismal metagenomes</taxon>
    </lineage>
</organism>
<accession>A0A5J4PUE0</accession>
<dbReference type="AlphaFoldDB" id="A0A5J4PUE0"/>
<comment type="caution">
    <text evidence="1">The sequence shown here is derived from an EMBL/GenBank/DDBJ whole genome shotgun (WGS) entry which is preliminary data.</text>
</comment>
<dbReference type="Gene3D" id="1.25.40.390">
    <property type="match status" value="1"/>
</dbReference>
<sequence>MKKISHLLIILGIAICFSGCSDLYPISYTEINPSIFPKTEKDLETMVMSCYHPLRGSWWDGINSTSERGQMFLNDACTEVIMGKFGPQKLCSEMSYNENSTEVTRLYYIREEPYGFYGKISLCTLVKDAIENSSLSDDKKARYIAEVCCARAFLSYILFGMYGPLVVAPVEVLKAPLDERPLERLSNEDMVKFIEEDLLYAAEYLPVPNKTEYGRFSSGLAKMLLIRLYLHETVHDKTYYNKVEALAREMMTPAFGYSLVPDYPSLFEAKGQTTSNPEYIFVVPCNYEGTSQNQWHMMVMPPDIDGPVKGWQT</sequence>
<feature type="non-terminal residue" evidence="1">
    <location>
        <position position="313"/>
    </location>
</feature>
<evidence type="ECO:0000313" key="1">
    <source>
        <dbReference type="EMBL" id="KAA6311923.1"/>
    </source>
</evidence>
<gene>
    <name evidence="1" type="ORF">EZS27_037050</name>
</gene>
<dbReference type="EMBL" id="SNRY01006731">
    <property type="protein sequence ID" value="KAA6311923.1"/>
    <property type="molecule type" value="Genomic_DNA"/>
</dbReference>
<dbReference type="InterPro" id="IPR011990">
    <property type="entry name" value="TPR-like_helical_dom_sf"/>
</dbReference>
<reference evidence="1" key="1">
    <citation type="submission" date="2019-03" db="EMBL/GenBank/DDBJ databases">
        <title>Single cell metagenomics reveals metabolic interactions within the superorganism composed of flagellate Streblomastix strix and complex community of Bacteroidetes bacteria on its surface.</title>
        <authorList>
            <person name="Treitli S.C."/>
            <person name="Kolisko M."/>
            <person name="Husnik F."/>
            <person name="Keeling P."/>
            <person name="Hampl V."/>
        </authorList>
    </citation>
    <scope>NUCLEOTIDE SEQUENCE</scope>
    <source>
        <strain evidence="1">STM</strain>
    </source>
</reference>
<protein>
    <submittedName>
        <fullName evidence="1">RagB/SusD family nutrient uptake outer membrane protein</fullName>
    </submittedName>
</protein>
<proteinExistence type="predicted"/>
<name>A0A5J4PUE0_9ZZZZ</name>
<dbReference type="SUPFAM" id="SSF48452">
    <property type="entry name" value="TPR-like"/>
    <property type="match status" value="1"/>
</dbReference>